<evidence type="ECO:0000259" key="1">
    <source>
        <dbReference type="PROSITE" id="PS50181"/>
    </source>
</evidence>
<reference evidence="2 3" key="1">
    <citation type="journal article" date="2023" name="G3 (Bethesda)">
        <title>A haplotype-resolved chromosome-scale genome for Quercus rubra L. provides insights into the genetics of adaptive traits for red oak species.</title>
        <authorList>
            <person name="Kapoor B."/>
            <person name="Jenkins J."/>
            <person name="Schmutz J."/>
            <person name="Zhebentyayeva T."/>
            <person name="Kuelheim C."/>
            <person name="Coggeshall M."/>
            <person name="Heim C."/>
            <person name="Lasky J.R."/>
            <person name="Leites L."/>
            <person name="Islam-Faridi N."/>
            <person name="Romero-Severson J."/>
            <person name="DeLeo V.L."/>
            <person name="Lucas S.M."/>
            <person name="Lazic D."/>
            <person name="Gailing O."/>
            <person name="Carlson J."/>
            <person name="Staton M."/>
        </authorList>
    </citation>
    <scope>NUCLEOTIDE SEQUENCE [LARGE SCALE GENOMIC DNA]</scope>
    <source>
        <strain evidence="2">Pseudo-F2</strain>
    </source>
</reference>
<evidence type="ECO:0000313" key="3">
    <source>
        <dbReference type="Proteomes" id="UP001324115"/>
    </source>
</evidence>
<dbReference type="Gene3D" id="1.20.1280.50">
    <property type="match status" value="1"/>
</dbReference>
<keyword evidence="3" id="KW-1185">Reference proteome</keyword>
<dbReference type="InterPro" id="IPR013187">
    <property type="entry name" value="F-box-assoc_dom_typ3"/>
</dbReference>
<dbReference type="InterPro" id="IPR050796">
    <property type="entry name" value="SCF_F-box_component"/>
</dbReference>
<dbReference type="Pfam" id="PF08268">
    <property type="entry name" value="FBA_3"/>
    <property type="match status" value="1"/>
</dbReference>
<accession>A0AAN7ERL9</accession>
<evidence type="ECO:0000313" key="2">
    <source>
        <dbReference type="EMBL" id="KAK4577660.1"/>
    </source>
</evidence>
<dbReference type="CDD" id="cd22157">
    <property type="entry name" value="F-box_AtFBW1-like"/>
    <property type="match status" value="1"/>
</dbReference>
<dbReference type="NCBIfam" id="TIGR01640">
    <property type="entry name" value="F_box_assoc_1"/>
    <property type="match status" value="1"/>
</dbReference>
<dbReference type="InterPro" id="IPR001810">
    <property type="entry name" value="F-box_dom"/>
</dbReference>
<dbReference type="Pfam" id="PF12937">
    <property type="entry name" value="F-box-like"/>
    <property type="match status" value="1"/>
</dbReference>
<dbReference type="PROSITE" id="PS50181">
    <property type="entry name" value="FBOX"/>
    <property type="match status" value="1"/>
</dbReference>
<dbReference type="Proteomes" id="UP001324115">
    <property type="component" value="Unassembled WGS sequence"/>
</dbReference>
<dbReference type="PANTHER" id="PTHR31672">
    <property type="entry name" value="BNACNNG10540D PROTEIN"/>
    <property type="match status" value="1"/>
</dbReference>
<proteinExistence type="predicted"/>
<comment type="caution">
    <text evidence="2">The sequence shown here is derived from an EMBL/GenBank/DDBJ whole genome shotgun (WGS) entry which is preliminary data.</text>
</comment>
<dbReference type="EMBL" id="JAXUIC010000008">
    <property type="protein sequence ID" value="KAK4577660.1"/>
    <property type="molecule type" value="Genomic_DNA"/>
</dbReference>
<sequence length="411" mass="47320">MSDYLPVEIVIEILKRLPVVSIIRCRSVCKSWWSLISTPFFITTHLNFSLSKTQNQLLLHRYDLNIRKHRFTLHSSDDPFPRDHFTKHLNFSDPEIHTRLLSLDQEIEEKGGFFAYPLDFIELRCCFINKLSTIVGSSNGLLCFTDCFFPISYVIWNPSIFKAIDVPPISRKSRSFSYRPASHGFGYDPVTEDYKLVRVLFCNYGRSPKVEMYTIRTGKWRNIDTTWKLFPSKSVYVIGKEGISIVVNRAFHWMVKTKTGKGKENSRNIIVVFDIGAEEFAEFTVPKSLEGEEQLINMSLAVVDGLLALVPCNLYAQEEECYSVWVMREYGVAESWTKLLDIDEEEGLGRVVGFTKNGIVFTKDEDLLSYEPSSRRTLNPHIRGQPESFYMNTYVESLVLLNKADGEDASE</sequence>
<dbReference type="SMART" id="SM00256">
    <property type="entry name" value="FBOX"/>
    <property type="match status" value="1"/>
</dbReference>
<name>A0AAN7ERL9_QUERU</name>
<dbReference type="AlphaFoldDB" id="A0AAN7ERL9"/>
<gene>
    <name evidence="2" type="ORF">RGQ29_027963</name>
</gene>
<dbReference type="PANTHER" id="PTHR31672:SF10">
    <property type="entry name" value="F-BOX DOMAIN-CONTAINING PROTEIN"/>
    <property type="match status" value="1"/>
</dbReference>
<feature type="domain" description="F-box" evidence="1">
    <location>
        <begin position="1"/>
        <end position="44"/>
    </location>
</feature>
<organism evidence="2 3">
    <name type="scientific">Quercus rubra</name>
    <name type="common">Northern red oak</name>
    <name type="synonym">Quercus borealis</name>
    <dbReference type="NCBI Taxonomy" id="3512"/>
    <lineage>
        <taxon>Eukaryota</taxon>
        <taxon>Viridiplantae</taxon>
        <taxon>Streptophyta</taxon>
        <taxon>Embryophyta</taxon>
        <taxon>Tracheophyta</taxon>
        <taxon>Spermatophyta</taxon>
        <taxon>Magnoliopsida</taxon>
        <taxon>eudicotyledons</taxon>
        <taxon>Gunneridae</taxon>
        <taxon>Pentapetalae</taxon>
        <taxon>rosids</taxon>
        <taxon>fabids</taxon>
        <taxon>Fagales</taxon>
        <taxon>Fagaceae</taxon>
        <taxon>Quercus</taxon>
    </lineage>
</organism>
<dbReference type="InterPro" id="IPR036047">
    <property type="entry name" value="F-box-like_dom_sf"/>
</dbReference>
<dbReference type="SUPFAM" id="SSF81383">
    <property type="entry name" value="F-box domain"/>
    <property type="match status" value="1"/>
</dbReference>
<dbReference type="InterPro" id="IPR017451">
    <property type="entry name" value="F-box-assoc_interact_dom"/>
</dbReference>
<protein>
    <recommendedName>
        <fullName evidence="1">F-box domain-containing protein</fullName>
    </recommendedName>
</protein>